<dbReference type="RefSeq" id="WP_367639550.1">
    <property type="nucleotide sequence ID" value="NZ_JBFNQN010000011.1"/>
</dbReference>
<evidence type="ECO:0000256" key="3">
    <source>
        <dbReference type="ARBA" id="ARBA00022679"/>
    </source>
</evidence>
<comment type="catalytic activity">
    <reaction evidence="8">
        <text>(sulfur carrier)-H + L-cysteine = (sulfur carrier)-SH + L-alanine</text>
        <dbReference type="Rhea" id="RHEA:43892"/>
        <dbReference type="Rhea" id="RHEA-COMP:14737"/>
        <dbReference type="Rhea" id="RHEA-COMP:14739"/>
        <dbReference type="ChEBI" id="CHEBI:29917"/>
        <dbReference type="ChEBI" id="CHEBI:35235"/>
        <dbReference type="ChEBI" id="CHEBI:57972"/>
        <dbReference type="ChEBI" id="CHEBI:64428"/>
        <dbReference type="EC" id="2.8.1.7"/>
    </reaction>
</comment>
<evidence type="ECO:0000256" key="8">
    <source>
        <dbReference type="ARBA" id="ARBA00050776"/>
    </source>
</evidence>
<dbReference type="InterPro" id="IPR015422">
    <property type="entry name" value="PyrdxlP-dep_Trfase_small"/>
</dbReference>
<keyword evidence="3" id="KW-0808">Transferase</keyword>
<keyword evidence="6" id="KW-0408">Iron</keyword>
<comment type="cofactor">
    <cofactor evidence="1">
        <name>pyridoxal 5'-phosphate</name>
        <dbReference type="ChEBI" id="CHEBI:597326"/>
    </cofactor>
</comment>
<gene>
    <name evidence="11" type="ORF">AB1207_16900</name>
</gene>
<protein>
    <submittedName>
        <fullName evidence="11">Cysteine desulfurase family protein</fullName>
    </submittedName>
</protein>
<evidence type="ECO:0000313" key="11">
    <source>
        <dbReference type="EMBL" id="MEW9266431.1"/>
    </source>
</evidence>
<dbReference type="PIRSF" id="PIRSF005572">
    <property type="entry name" value="NifS"/>
    <property type="match status" value="1"/>
</dbReference>
<comment type="caution">
    <text evidence="11">The sequence shown here is derived from an EMBL/GenBank/DDBJ whole genome shotgun (WGS) entry which is preliminary data.</text>
</comment>
<dbReference type="InterPro" id="IPR000192">
    <property type="entry name" value="Aminotrans_V_dom"/>
</dbReference>
<organism evidence="11 12">
    <name type="scientific">Kineococcus endophyticus</name>
    <dbReference type="NCBI Taxonomy" id="1181883"/>
    <lineage>
        <taxon>Bacteria</taxon>
        <taxon>Bacillati</taxon>
        <taxon>Actinomycetota</taxon>
        <taxon>Actinomycetes</taxon>
        <taxon>Kineosporiales</taxon>
        <taxon>Kineosporiaceae</taxon>
        <taxon>Kineococcus</taxon>
    </lineage>
</organism>
<dbReference type="EMBL" id="JBFNQN010000011">
    <property type="protein sequence ID" value="MEW9266431.1"/>
    <property type="molecule type" value="Genomic_DNA"/>
</dbReference>
<dbReference type="InterPro" id="IPR015424">
    <property type="entry name" value="PyrdxlP-dep_Trfase"/>
</dbReference>
<dbReference type="Pfam" id="PF00266">
    <property type="entry name" value="Aminotran_5"/>
    <property type="match status" value="1"/>
</dbReference>
<dbReference type="PANTHER" id="PTHR11601:SF34">
    <property type="entry name" value="CYSTEINE DESULFURASE"/>
    <property type="match status" value="1"/>
</dbReference>
<keyword evidence="7" id="KW-0411">Iron-sulfur</keyword>
<dbReference type="Gene3D" id="3.40.640.10">
    <property type="entry name" value="Type I PLP-dependent aspartate aminotransferase-like (Major domain)"/>
    <property type="match status" value="1"/>
</dbReference>
<accession>A0ABV3P9Z2</accession>
<dbReference type="InterPro" id="IPR015421">
    <property type="entry name" value="PyrdxlP-dep_Trfase_major"/>
</dbReference>
<evidence type="ECO:0000313" key="12">
    <source>
        <dbReference type="Proteomes" id="UP001555826"/>
    </source>
</evidence>
<evidence type="ECO:0000256" key="9">
    <source>
        <dbReference type="SAM" id="MobiDB-lite"/>
    </source>
</evidence>
<evidence type="ECO:0000256" key="4">
    <source>
        <dbReference type="ARBA" id="ARBA00022723"/>
    </source>
</evidence>
<evidence type="ECO:0000256" key="2">
    <source>
        <dbReference type="ARBA" id="ARBA00006490"/>
    </source>
</evidence>
<dbReference type="InterPro" id="IPR016454">
    <property type="entry name" value="Cysteine_dSase"/>
</dbReference>
<evidence type="ECO:0000256" key="1">
    <source>
        <dbReference type="ARBA" id="ARBA00001933"/>
    </source>
</evidence>
<dbReference type="PANTHER" id="PTHR11601">
    <property type="entry name" value="CYSTEINE DESULFURYLASE FAMILY MEMBER"/>
    <property type="match status" value="1"/>
</dbReference>
<feature type="domain" description="Aminotransferase class V" evidence="10">
    <location>
        <begin position="8"/>
        <end position="375"/>
    </location>
</feature>
<evidence type="ECO:0000259" key="10">
    <source>
        <dbReference type="Pfam" id="PF00266"/>
    </source>
</evidence>
<sequence length="409" mass="41429">MTADHRAYLDHASTTALRPEALQAYVAETARGAGNPSSLHSAGRRARVAVEESRETLAELLGARPGEVVWTSGGTESDNLALTGLYRARRDADPVRRRIVLAATEHHAVLDCVEWLEAREDAVVTWVPVDATGLVDPAVLAEVLGDGADVALVSLMWANNEVGTVQPVAAAAETAHAVGVPLHTDAVQAVGHLPVDFAASGADLLSLSAHKFGGPVGTGALLVKRGTTLVPLQQGGGQELGVRSGTLDAPGARATAAALRAAAGGLPAEAQRLAALRDRLLAGVSQVPGAVVRGAAPGPGRLPGNAHVTVEGCEGDSLTYLLDAAGVECSTGSACQAGVPQPSHVLLAMGLSPAEAAGALRFSLGWTSTEADVDAAVAALGPAVERARRASGSRAGRAHRRRPALAGGA</sequence>
<dbReference type="SUPFAM" id="SSF53383">
    <property type="entry name" value="PLP-dependent transferases"/>
    <property type="match status" value="1"/>
</dbReference>
<evidence type="ECO:0000256" key="6">
    <source>
        <dbReference type="ARBA" id="ARBA00023004"/>
    </source>
</evidence>
<dbReference type="Gene3D" id="1.10.260.50">
    <property type="match status" value="1"/>
</dbReference>
<dbReference type="Gene3D" id="3.90.1150.10">
    <property type="entry name" value="Aspartate Aminotransferase, domain 1"/>
    <property type="match status" value="1"/>
</dbReference>
<evidence type="ECO:0000256" key="5">
    <source>
        <dbReference type="ARBA" id="ARBA00022898"/>
    </source>
</evidence>
<keyword evidence="4" id="KW-0479">Metal-binding</keyword>
<feature type="region of interest" description="Disordered" evidence="9">
    <location>
        <begin position="388"/>
        <end position="409"/>
    </location>
</feature>
<keyword evidence="12" id="KW-1185">Reference proteome</keyword>
<comment type="similarity">
    <text evidence="2">Belongs to the class-V pyridoxal-phosphate-dependent aminotransferase family. NifS/IscS subfamily.</text>
</comment>
<reference evidence="11 12" key="1">
    <citation type="submission" date="2024-07" db="EMBL/GenBank/DDBJ databases">
        <authorList>
            <person name="Thanompreechachai J."/>
            <person name="Duangmal K."/>
        </authorList>
    </citation>
    <scope>NUCLEOTIDE SEQUENCE [LARGE SCALE GENOMIC DNA]</scope>
    <source>
        <strain evidence="11 12">KCTC 19886</strain>
    </source>
</reference>
<keyword evidence="5" id="KW-0663">Pyridoxal phosphate</keyword>
<dbReference type="Proteomes" id="UP001555826">
    <property type="component" value="Unassembled WGS sequence"/>
</dbReference>
<proteinExistence type="inferred from homology"/>
<evidence type="ECO:0000256" key="7">
    <source>
        <dbReference type="ARBA" id="ARBA00023014"/>
    </source>
</evidence>
<name>A0ABV3P9Z2_9ACTN</name>